<dbReference type="VEuPathDB" id="MicrosporidiaDB:VICG_00816"/>
<dbReference type="GeneID" id="19881530"/>
<dbReference type="InParanoid" id="L2GMQ4"/>
<dbReference type="EMBL" id="JH370134">
    <property type="protein sequence ID" value="ELA42173.1"/>
    <property type="molecule type" value="Genomic_DNA"/>
</dbReference>
<dbReference type="RefSeq" id="XP_007604265.1">
    <property type="nucleotide sequence ID" value="XM_007604203.1"/>
</dbReference>
<dbReference type="OMA" id="ECITVET"/>
<proteinExistence type="predicted"/>
<evidence type="ECO:0000313" key="2">
    <source>
        <dbReference type="Proteomes" id="UP000011082"/>
    </source>
</evidence>
<dbReference type="Proteomes" id="UP000011082">
    <property type="component" value="Unassembled WGS sequence"/>
</dbReference>
<dbReference type="HOGENOM" id="CLU_1180985_0_0_1"/>
<accession>L2GMQ4</accession>
<reference evidence="2" key="1">
    <citation type="submission" date="2011-05" db="EMBL/GenBank/DDBJ databases">
        <title>The genome sequence of Vittaforma corneae strain ATCC 50505.</title>
        <authorList>
            <consortium name="The Broad Institute Genome Sequencing Platform"/>
            <person name="Cuomo C."/>
            <person name="Didier E."/>
            <person name="Bowers L."/>
            <person name="Young S.K."/>
            <person name="Zeng Q."/>
            <person name="Gargeya S."/>
            <person name="Fitzgerald M."/>
            <person name="Haas B."/>
            <person name="Abouelleil A."/>
            <person name="Alvarado L."/>
            <person name="Arachchi H.M."/>
            <person name="Berlin A."/>
            <person name="Chapman S.B."/>
            <person name="Gearin G."/>
            <person name="Goldberg J."/>
            <person name="Griggs A."/>
            <person name="Gujja S."/>
            <person name="Hansen M."/>
            <person name="Heiman D."/>
            <person name="Howarth C."/>
            <person name="Larimer J."/>
            <person name="Lui A."/>
            <person name="MacDonald P.J.P."/>
            <person name="McCowen C."/>
            <person name="Montmayeur A."/>
            <person name="Murphy C."/>
            <person name="Neiman D."/>
            <person name="Pearson M."/>
            <person name="Priest M."/>
            <person name="Roberts A."/>
            <person name="Saif S."/>
            <person name="Shea T."/>
            <person name="Sisk P."/>
            <person name="Stolte C."/>
            <person name="Sykes S."/>
            <person name="Wortman J."/>
            <person name="Nusbaum C."/>
            <person name="Birren B."/>
        </authorList>
    </citation>
    <scope>NUCLEOTIDE SEQUENCE [LARGE SCALE GENOMIC DNA]</scope>
    <source>
        <strain evidence="2">ATCC 50505</strain>
    </source>
</reference>
<keyword evidence="2" id="KW-1185">Reference proteome</keyword>
<evidence type="ECO:0000313" key="1">
    <source>
        <dbReference type="EMBL" id="ELA42173.1"/>
    </source>
</evidence>
<dbReference type="OrthoDB" id="2195226at2759"/>
<dbReference type="AlphaFoldDB" id="L2GMQ4"/>
<protein>
    <submittedName>
        <fullName evidence="1">Uncharacterized protein</fullName>
    </submittedName>
</protein>
<name>L2GMQ4_VITCO</name>
<sequence>MENAFQRLQELRDSTDLSKIKLAIDRFKRASVEEPTSRKICIDQILKSIFQNNLTAELFDRIEDLFEFIRDPRIFLDELDRYTENKSLVVSTLMFIHELKCHFNIEYDEFYPKLASTVQKENCISEGYLLFLLKALKDSRIDEDYIKPILPRLSEASVEVSSKSCVKVLYTIIVILRMHPELFRTAKDLNQLYILLNSFEPIARIAKRIFVEAENPQLRPAMVFLENFVFPSLEN</sequence>
<organism evidence="1 2">
    <name type="scientific">Vittaforma corneae (strain ATCC 50505)</name>
    <name type="common">Microsporidian parasite</name>
    <name type="synonym">Nosema corneum</name>
    <dbReference type="NCBI Taxonomy" id="993615"/>
    <lineage>
        <taxon>Eukaryota</taxon>
        <taxon>Fungi</taxon>
        <taxon>Fungi incertae sedis</taxon>
        <taxon>Microsporidia</taxon>
        <taxon>Nosematidae</taxon>
        <taxon>Vittaforma</taxon>
    </lineage>
</organism>
<gene>
    <name evidence="1" type="ORF">VICG_00816</name>
</gene>